<dbReference type="FunFam" id="3.30.70.250:FF:000001">
    <property type="entry name" value="Malonyl CoA-acyl carrier protein transacylase"/>
    <property type="match status" value="1"/>
</dbReference>
<comment type="catalytic activity">
    <reaction evidence="3 4">
        <text>holo-[ACP] + malonyl-CoA = malonyl-[ACP] + CoA</text>
        <dbReference type="Rhea" id="RHEA:41792"/>
        <dbReference type="Rhea" id="RHEA-COMP:9623"/>
        <dbReference type="Rhea" id="RHEA-COMP:9685"/>
        <dbReference type="ChEBI" id="CHEBI:57287"/>
        <dbReference type="ChEBI" id="CHEBI:57384"/>
        <dbReference type="ChEBI" id="CHEBI:64479"/>
        <dbReference type="ChEBI" id="CHEBI:78449"/>
        <dbReference type="EC" id="2.3.1.39"/>
    </reaction>
</comment>
<comment type="similarity">
    <text evidence="4">Belongs to the fabD family.</text>
</comment>
<dbReference type="InterPro" id="IPR004410">
    <property type="entry name" value="Malonyl_CoA-ACP_transAc_FabD"/>
</dbReference>
<dbReference type="InterPro" id="IPR024925">
    <property type="entry name" value="Malonyl_CoA-ACP_transAc"/>
</dbReference>
<proteinExistence type="inferred from homology"/>
<evidence type="ECO:0000256" key="5">
    <source>
        <dbReference type="PIRSR" id="PIRSR000446-1"/>
    </source>
</evidence>
<comment type="caution">
    <text evidence="7">The sequence shown here is derived from an EMBL/GenBank/DDBJ whole genome shotgun (WGS) entry which is preliminary data.</text>
</comment>
<keyword evidence="2 4" id="KW-0012">Acyltransferase</keyword>
<reference evidence="8" key="1">
    <citation type="submission" date="2015-08" db="EMBL/GenBank/DDBJ databases">
        <title>Fjat-10028 dsm 16317.</title>
        <authorList>
            <person name="Liu B."/>
            <person name="Wang J."/>
            <person name="Zhu Y."/>
            <person name="Liu G."/>
            <person name="Chen Q."/>
            <person name="Chen Z."/>
            <person name="Lan J."/>
            <person name="Che J."/>
            <person name="Ge C."/>
            <person name="Shi H."/>
            <person name="Pan Z."/>
            <person name="Liu X."/>
        </authorList>
    </citation>
    <scope>NUCLEOTIDE SEQUENCE [LARGE SCALE GENOMIC DNA]</scope>
    <source>
        <strain evidence="8">DSM 16317</strain>
    </source>
</reference>
<evidence type="ECO:0000256" key="4">
    <source>
        <dbReference type="PIRNR" id="PIRNR000446"/>
    </source>
</evidence>
<sequence>MTKIAFIFPGQGSQSVGMGAEFVAEHQECKAYYNKADELLGYSLSKLMLEGPAEDLTLTYNAQPALLTTSAMIADKLTKAGITPDYTAGHSLGEYTALVASGVMSFEDGVQAVHSRGMFMNEAVPAGEGAMAAILGLDRDALKAVTDEVTASGEVVQLANLNCPGQIVISGTKAGVDEASVKAKEAGAKRALPLVVSGPFHSELMRPAASKLQENLQQKAMQDAEIPVISNVTAKPVTEQTEIQQLLVEQLYSPVLWEDSVRKMIDLGVDVFIECGPGKVLSGLVKKVDRQVKTYCVYDEATFEQVIEASKEWSHEEARG</sequence>
<dbReference type="Proteomes" id="UP000036867">
    <property type="component" value="Unassembled WGS sequence"/>
</dbReference>
<name>A0A0M0LEG7_9BACL</name>
<dbReference type="SMART" id="SM00827">
    <property type="entry name" value="PKS_AT"/>
    <property type="match status" value="1"/>
</dbReference>
<dbReference type="Pfam" id="PF00698">
    <property type="entry name" value="Acyl_transf_1"/>
    <property type="match status" value="1"/>
</dbReference>
<dbReference type="AlphaFoldDB" id="A0A0M0LEG7"/>
<evidence type="ECO:0000256" key="2">
    <source>
        <dbReference type="ARBA" id="ARBA00023315"/>
    </source>
</evidence>
<gene>
    <name evidence="7" type="ORF">AMD00_13170</name>
</gene>
<evidence type="ECO:0000259" key="6">
    <source>
        <dbReference type="SMART" id="SM00827"/>
    </source>
</evidence>
<dbReference type="InterPro" id="IPR016035">
    <property type="entry name" value="Acyl_Trfase/lysoPLipase"/>
</dbReference>
<dbReference type="STRING" id="263475.AMD00_13170"/>
<evidence type="ECO:0000313" key="8">
    <source>
        <dbReference type="Proteomes" id="UP000036867"/>
    </source>
</evidence>
<dbReference type="Gene3D" id="3.40.366.10">
    <property type="entry name" value="Malonyl-Coenzyme A Acyl Carrier Protein, domain 2"/>
    <property type="match status" value="1"/>
</dbReference>
<organism evidence="7 8">
    <name type="scientific">Viridibacillus arvi</name>
    <dbReference type="NCBI Taxonomy" id="263475"/>
    <lineage>
        <taxon>Bacteria</taxon>
        <taxon>Bacillati</taxon>
        <taxon>Bacillota</taxon>
        <taxon>Bacilli</taxon>
        <taxon>Bacillales</taxon>
        <taxon>Caryophanaceae</taxon>
        <taxon>Viridibacillus</taxon>
    </lineage>
</organism>
<evidence type="ECO:0000256" key="1">
    <source>
        <dbReference type="ARBA" id="ARBA00022679"/>
    </source>
</evidence>
<dbReference type="SUPFAM" id="SSF55048">
    <property type="entry name" value="Probable ACP-binding domain of malonyl-CoA ACP transacylase"/>
    <property type="match status" value="1"/>
</dbReference>
<dbReference type="GeneID" id="301137045"/>
<feature type="active site" evidence="5">
    <location>
        <position position="201"/>
    </location>
</feature>
<protein>
    <recommendedName>
        <fullName evidence="4">Malonyl CoA-acyl carrier protein transacylase</fullName>
        <ecNumber evidence="4">2.3.1.39</ecNumber>
    </recommendedName>
</protein>
<dbReference type="GO" id="GO:0005829">
    <property type="term" value="C:cytosol"/>
    <property type="evidence" value="ECO:0007669"/>
    <property type="project" value="TreeGrafter"/>
</dbReference>
<dbReference type="OrthoDB" id="9805460at2"/>
<dbReference type="PANTHER" id="PTHR42681">
    <property type="entry name" value="MALONYL-COA-ACYL CARRIER PROTEIN TRANSACYLASE, MITOCHONDRIAL"/>
    <property type="match status" value="1"/>
</dbReference>
<dbReference type="PANTHER" id="PTHR42681:SF1">
    <property type="entry name" value="MALONYL-COA-ACYL CARRIER PROTEIN TRANSACYLASE, MITOCHONDRIAL"/>
    <property type="match status" value="1"/>
</dbReference>
<evidence type="ECO:0000256" key="3">
    <source>
        <dbReference type="ARBA" id="ARBA00048462"/>
    </source>
</evidence>
<dbReference type="PIRSF" id="PIRSF000446">
    <property type="entry name" value="Mct"/>
    <property type="match status" value="1"/>
</dbReference>
<evidence type="ECO:0000313" key="7">
    <source>
        <dbReference type="EMBL" id="KOO49317.1"/>
    </source>
</evidence>
<dbReference type="RefSeq" id="WP_053417494.1">
    <property type="nucleotide sequence ID" value="NZ_LILB01000005.1"/>
</dbReference>
<dbReference type="InterPro" id="IPR001227">
    <property type="entry name" value="Ac_transferase_dom_sf"/>
</dbReference>
<dbReference type="Gene3D" id="3.30.70.250">
    <property type="entry name" value="Malonyl-CoA ACP transacylase, ACP-binding"/>
    <property type="match status" value="1"/>
</dbReference>
<dbReference type="PATRIC" id="fig|263475.3.peg.3892"/>
<accession>A0A0M0LEG7</accession>
<feature type="active site" evidence="5">
    <location>
        <position position="91"/>
    </location>
</feature>
<dbReference type="EMBL" id="LILB01000005">
    <property type="protein sequence ID" value="KOO49317.1"/>
    <property type="molecule type" value="Genomic_DNA"/>
</dbReference>
<feature type="domain" description="Malonyl-CoA:ACP transacylase (MAT)" evidence="6">
    <location>
        <begin position="7"/>
        <end position="298"/>
    </location>
</feature>
<dbReference type="SUPFAM" id="SSF52151">
    <property type="entry name" value="FabD/lysophospholipase-like"/>
    <property type="match status" value="1"/>
</dbReference>
<dbReference type="InterPro" id="IPR016036">
    <property type="entry name" value="Malonyl_transacylase_ACP-bd"/>
</dbReference>
<dbReference type="EC" id="2.3.1.39" evidence="4"/>
<dbReference type="GO" id="GO:0004314">
    <property type="term" value="F:[acyl-carrier-protein] S-malonyltransferase activity"/>
    <property type="evidence" value="ECO:0007669"/>
    <property type="project" value="UniProtKB-EC"/>
</dbReference>
<keyword evidence="1 4" id="KW-0808">Transferase</keyword>
<dbReference type="InterPro" id="IPR014043">
    <property type="entry name" value="Acyl_transferase_dom"/>
</dbReference>
<keyword evidence="8" id="KW-1185">Reference proteome</keyword>
<dbReference type="GO" id="GO:0006633">
    <property type="term" value="P:fatty acid biosynthetic process"/>
    <property type="evidence" value="ECO:0007669"/>
    <property type="project" value="TreeGrafter"/>
</dbReference>
<dbReference type="InterPro" id="IPR050858">
    <property type="entry name" value="Mal-CoA-ACP_Trans/PKS_FabD"/>
</dbReference>
<dbReference type="NCBIfam" id="TIGR00128">
    <property type="entry name" value="fabD"/>
    <property type="match status" value="1"/>
</dbReference>